<dbReference type="Proteomes" id="UP001172101">
    <property type="component" value="Unassembled WGS sequence"/>
</dbReference>
<accession>A0AA39ZT20</accession>
<evidence type="ECO:0000313" key="1">
    <source>
        <dbReference type="EMBL" id="KAK0703050.1"/>
    </source>
</evidence>
<sequence>METLYRKCCELQNQEQQTLARVEIVSPRPPQPRLGDESLIAIYVPVFAYQAISNNLKLAVQLVPQDRGHLSFRACPGMWSSHPFRQQGGKKLFVLASPLATPSHYTATLPSPFATTGELDSRGVPKNGQNLKGAFISGLHNCRLEQAAKILGRRHPHILFEAVENPVEETFE</sequence>
<organism evidence="1 2">
    <name type="scientific">Lasiosphaeria miniovina</name>
    <dbReference type="NCBI Taxonomy" id="1954250"/>
    <lineage>
        <taxon>Eukaryota</taxon>
        <taxon>Fungi</taxon>
        <taxon>Dikarya</taxon>
        <taxon>Ascomycota</taxon>
        <taxon>Pezizomycotina</taxon>
        <taxon>Sordariomycetes</taxon>
        <taxon>Sordariomycetidae</taxon>
        <taxon>Sordariales</taxon>
        <taxon>Lasiosphaeriaceae</taxon>
        <taxon>Lasiosphaeria</taxon>
    </lineage>
</organism>
<protein>
    <submittedName>
        <fullName evidence="1">Uncharacterized protein</fullName>
    </submittedName>
</protein>
<dbReference type="AlphaFoldDB" id="A0AA39ZT20"/>
<keyword evidence="2" id="KW-1185">Reference proteome</keyword>
<evidence type="ECO:0000313" key="2">
    <source>
        <dbReference type="Proteomes" id="UP001172101"/>
    </source>
</evidence>
<dbReference type="RefSeq" id="XP_060289909.1">
    <property type="nucleotide sequence ID" value="XM_060446128.1"/>
</dbReference>
<gene>
    <name evidence="1" type="ORF">B0T26DRAFT_756632</name>
</gene>
<comment type="caution">
    <text evidence="1">The sequence shown here is derived from an EMBL/GenBank/DDBJ whole genome shotgun (WGS) entry which is preliminary data.</text>
</comment>
<reference evidence="1" key="1">
    <citation type="submission" date="2023-06" db="EMBL/GenBank/DDBJ databases">
        <title>Genome-scale phylogeny and comparative genomics of the fungal order Sordariales.</title>
        <authorList>
            <consortium name="Lawrence Berkeley National Laboratory"/>
            <person name="Hensen N."/>
            <person name="Bonometti L."/>
            <person name="Westerberg I."/>
            <person name="Brannstrom I.O."/>
            <person name="Guillou S."/>
            <person name="Cros-Aarteil S."/>
            <person name="Calhoun S."/>
            <person name="Haridas S."/>
            <person name="Kuo A."/>
            <person name="Mondo S."/>
            <person name="Pangilinan J."/>
            <person name="Riley R."/>
            <person name="LaButti K."/>
            <person name="Andreopoulos B."/>
            <person name="Lipzen A."/>
            <person name="Chen C."/>
            <person name="Yanf M."/>
            <person name="Daum C."/>
            <person name="Ng V."/>
            <person name="Clum A."/>
            <person name="Steindorff A."/>
            <person name="Ohm R."/>
            <person name="Martin F."/>
            <person name="Silar P."/>
            <person name="Natvig D."/>
            <person name="Lalanne C."/>
            <person name="Gautier V."/>
            <person name="Ament-velasquez S.L."/>
            <person name="Kruys A."/>
            <person name="Hutchinson M.I."/>
            <person name="Powell A.J."/>
            <person name="Barry K."/>
            <person name="Miller A.N."/>
            <person name="Grigoriev I.V."/>
            <person name="Debuchy R."/>
            <person name="Gladieux P."/>
            <person name="Thoren M.H."/>
            <person name="Johannesson H."/>
        </authorList>
    </citation>
    <scope>NUCLEOTIDE SEQUENCE</scope>
    <source>
        <strain evidence="1">SMH2392-1A</strain>
    </source>
</reference>
<proteinExistence type="predicted"/>
<dbReference type="GeneID" id="85329398"/>
<dbReference type="EMBL" id="JAUIRO010000008">
    <property type="protein sequence ID" value="KAK0703050.1"/>
    <property type="molecule type" value="Genomic_DNA"/>
</dbReference>
<name>A0AA39ZT20_9PEZI</name>